<evidence type="ECO:0008006" key="4">
    <source>
        <dbReference type="Google" id="ProtNLM"/>
    </source>
</evidence>
<keyword evidence="3" id="KW-1185">Reference proteome</keyword>
<proteinExistence type="predicted"/>
<name>A0A1A9W1P8_9MUSC</name>
<dbReference type="EnsemblMetazoa" id="GBRI003170-RA">
    <property type="protein sequence ID" value="GBRI003170-PA"/>
    <property type="gene ID" value="GBRI003170"/>
</dbReference>
<sequence length="325" mass="37024">MGNFSKFFNEHLTTLTCQEMHKGISCQRQALNALICSPIKSFKFFAPLAFLPLLAKIRTLNRNDLIENLRNTTIASLAFSLGGTIAVSLVCLLCGLILHGKREHNLKDVWLASPNKSSIQNGQEKSKIDCHLHNDISCRDYLWTGVRNNFLTGLVFDCLTTIKMAASSRDRLGKLKHFRLFSAPLACLYIGLYRSIHCLLNYYNNFSDQINHAIASCCAGLCYFFYPQESLLSYAILQAFQTLWELFKITNLETKNELFKFFLNFSHRLYVYPLVQGHIAHLLVMKPQLCSRFGAQIMDVTTNNQSTAITNYVQKSLQNAKRRLA</sequence>
<dbReference type="Proteomes" id="UP000091820">
    <property type="component" value="Unassembled WGS sequence"/>
</dbReference>
<dbReference type="VEuPathDB" id="VectorBase:GBRI003170"/>
<dbReference type="AlphaFoldDB" id="A0A1A9W1P8"/>
<accession>A0A1A9W1P8</accession>
<reference evidence="2" key="2">
    <citation type="submission" date="2020-05" db="UniProtKB">
        <authorList>
            <consortium name="EnsemblMetazoa"/>
        </authorList>
    </citation>
    <scope>IDENTIFICATION</scope>
    <source>
        <strain evidence="2">IAEA</strain>
    </source>
</reference>
<keyword evidence="1" id="KW-0472">Membrane</keyword>
<evidence type="ECO:0000256" key="1">
    <source>
        <dbReference type="SAM" id="Phobius"/>
    </source>
</evidence>
<feature type="transmembrane region" description="Helical" evidence="1">
    <location>
        <begin position="74"/>
        <end position="98"/>
    </location>
</feature>
<evidence type="ECO:0000313" key="3">
    <source>
        <dbReference type="Proteomes" id="UP000091820"/>
    </source>
</evidence>
<evidence type="ECO:0000313" key="2">
    <source>
        <dbReference type="EnsemblMetazoa" id="GBRI003170-PA"/>
    </source>
</evidence>
<protein>
    <recommendedName>
        <fullName evidence="4">Transmembrane protein 135 N-terminal domain-containing protein</fullName>
    </recommendedName>
</protein>
<reference evidence="3" key="1">
    <citation type="submission" date="2014-03" db="EMBL/GenBank/DDBJ databases">
        <authorList>
            <person name="Aksoy S."/>
            <person name="Warren W."/>
            <person name="Wilson R.K."/>
        </authorList>
    </citation>
    <scope>NUCLEOTIDE SEQUENCE [LARGE SCALE GENOMIC DNA]</scope>
    <source>
        <strain evidence="3">IAEA</strain>
    </source>
</reference>
<keyword evidence="1" id="KW-1133">Transmembrane helix</keyword>
<organism evidence="2 3">
    <name type="scientific">Glossina brevipalpis</name>
    <dbReference type="NCBI Taxonomy" id="37001"/>
    <lineage>
        <taxon>Eukaryota</taxon>
        <taxon>Metazoa</taxon>
        <taxon>Ecdysozoa</taxon>
        <taxon>Arthropoda</taxon>
        <taxon>Hexapoda</taxon>
        <taxon>Insecta</taxon>
        <taxon>Pterygota</taxon>
        <taxon>Neoptera</taxon>
        <taxon>Endopterygota</taxon>
        <taxon>Diptera</taxon>
        <taxon>Brachycera</taxon>
        <taxon>Muscomorpha</taxon>
        <taxon>Hippoboscoidea</taxon>
        <taxon>Glossinidae</taxon>
        <taxon>Glossina</taxon>
    </lineage>
</organism>
<keyword evidence="1" id="KW-0812">Transmembrane</keyword>